<dbReference type="AlphaFoldDB" id="A0A5S9IS22"/>
<dbReference type="GO" id="GO:0016810">
    <property type="term" value="F:hydrolase activity, acting on carbon-nitrogen (but not peptide) bonds"/>
    <property type="evidence" value="ECO:0007669"/>
    <property type="project" value="InterPro"/>
</dbReference>
<dbReference type="RefSeq" id="WP_151971137.1">
    <property type="nucleotide sequence ID" value="NZ_AP019860.1"/>
</dbReference>
<dbReference type="EMBL" id="AP019860">
    <property type="protein sequence ID" value="BBM87108.1"/>
    <property type="molecule type" value="Genomic_DNA"/>
</dbReference>
<evidence type="ECO:0000313" key="5">
    <source>
        <dbReference type="Proteomes" id="UP000326354"/>
    </source>
</evidence>
<dbReference type="GO" id="GO:0005576">
    <property type="term" value="C:extracellular region"/>
    <property type="evidence" value="ECO:0007669"/>
    <property type="project" value="UniProtKB-SubCell"/>
</dbReference>
<dbReference type="Proteomes" id="UP000326354">
    <property type="component" value="Chromosome"/>
</dbReference>
<dbReference type="PROSITE" id="PS51677">
    <property type="entry name" value="NODB"/>
    <property type="match status" value="1"/>
</dbReference>
<evidence type="ECO:0000256" key="1">
    <source>
        <dbReference type="ARBA" id="ARBA00004613"/>
    </source>
</evidence>
<evidence type="ECO:0000259" key="3">
    <source>
        <dbReference type="PROSITE" id="PS51677"/>
    </source>
</evidence>
<dbReference type="PANTHER" id="PTHR34216:SF3">
    <property type="entry name" value="POLY-BETA-1,6-N-ACETYL-D-GLUCOSAMINE N-DEACETYLASE"/>
    <property type="match status" value="1"/>
</dbReference>
<sequence>MPNIAILMYHRICEKTKHNKCYFARGTAVEPQVFERQLNWLIKEGYTFTSLTKAVELSKQKEEGKYCVLTFDDGYKEIKDVVWPLSKNLQIPICIFPIAGHTAEADFPVYVDHYYMILHYANNRSPIHLKFLDVDMQVPAIDTDIQWWIKGEFKEKLHMATAEEQIILLQNLKQVLDSQIPIDLPQNLYLSREDISSLHKDGVEVGGHGYYHRRLAEIGQEELNFEISASLKLLLDIGVTKPELFCYPDGSYSSKVIEHLHKYGFATACTVNKGFYNPDTSQMEVPRIFVRNIEPGHPSWLREYSILL</sequence>
<name>A0A5S9IS22_UABAM</name>
<dbReference type="Pfam" id="PF01522">
    <property type="entry name" value="Polysacc_deac_1"/>
    <property type="match status" value="1"/>
</dbReference>
<dbReference type="InterPro" id="IPR011330">
    <property type="entry name" value="Glyco_hydro/deAcase_b/a-brl"/>
</dbReference>
<organism evidence="4 5">
    <name type="scientific">Uabimicrobium amorphum</name>
    <dbReference type="NCBI Taxonomy" id="2596890"/>
    <lineage>
        <taxon>Bacteria</taxon>
        <taxon>Pseudomonadati</taxon>
        <taxon>Planctomycetota</taxon>
        <taxon>Candidatus Uabimicrobiia</taxon>
        <taxon>Candidatus Uabimicrobiales</taxon>
        <taxon>Candidatus Uabimicrobiaceae</taxon>
        <taxon>Candidatus Uabimicrobium</taxon>
    </lineage>
</organism>
<dbReference type="InterPro" id="IPR002509">
    <property type="entry name" value="NODB_dom"/>
</dbReference>
<dbReference type="KEGG" id="uam:UABAM_05511"/>
<proteinExistence type="predicted"/>
<comment type="subcellular location">
    <subcellularLocation>
        <location evidence="1">Secreted</location>
    </subcellularLocation>
</comment>
<dbReference type="GO" id="GO:0005975">
    <property type="term" value="P:carbohydrate metabolic process"/>
    <property type="evidence" value="ECO:0007669"/>
    <property type="project" value="InterPro"/>
</dbReference>
<feature type="domain" description="NodB homology" evidence="3">
    <location>
        <begin position="65"/>
        <end position="308"/>
    </location>
</feature>
<evidence type="ECO:0000313" key="4">
    <source>
        <dbReference type="EMBL" id="BBM87108.1"/>
    </source>
</evidence>
<dbReference type="PANTHER" id="PTHR34216">
    <property type="match status" value="1"/>
</dbReference>
<dbReference type="CDD" id="cd10918">
    <property type="entry name" value="CE4_NodB_like_5s_6s"/>
    <property type="match status" value="1"/>
</dbReference>
<dbReference type="InterPro" id="IPR051398">
    <property type="entry name" value="Polysacch_Deacetylase"/>
</dbReference>
<reference evidence="4 5" key="1">
    <citation type="submission" date="2019-08" db="EMBL/GenBank/DDBJ databases">
        <title>Complete genome sequence of Candidatus Uab amorphum.</title>
        <authorList>
            <person name="Shiratori T."/>
            <person name="Suzuki S."/>
            <person name="Kakizawa Y."/>
            <person name="Ishida K."/>
        </authorList>
    </citation>
    <scope>NUCLEOTIDE SEQUENCE [LARGE SCALE GENOMIC DNA]</scope>
    <source>
        <strain evidence="4 5">SRT547</strain>
    </source>
</reference>
<protein>
    <submittedName>
        <fullName evidence="4">Polysaccharide deacetylase</fullName>
    </submittedName>
</protein>
<dbReference type="Gene3D" id="3.20.20.370">
    <property type="entry name" value="Glycoside hydrolase/deacetylase"/>
    <property type="match status" value="1"/>
</dbReference>
<keyword evidence="2" id="KW-0732">Signal</keyword>
<accession>A0A5S9IS22</accession>
<gene>
    <name evidence="4" type="ORF">UABAM_05511</name>
</gene>
<dbReference type="OrthoDB" id="9778320at2"/>
<keyword evidence="5" id="KW-1185">Reference proteome</keyword>
<evidence type="ECO:0000256" key="2">
    <source>
        <dbReference type="ARBA" id="ARBA00022729"/>
    </source>
</evidence>
<dbReference type="SUPFAM" id="SSF88713">
    <property type="entry name" value="Glycoside hydrolase/deacetylase"/>
    <property type="match status" value="1"/>
</dbReference>